<dbReference type="OrthoDB" id="1975037at2"/>
<proteinExistence type="predicted"/>
<keyword evidence="2" id="KW-0238">DNA-binding</keyword>
<organism evidence="6 7">
    <name type="scientific">Paenibacillus piri</name>
    <dbReference type="NCBI Taxonomy" id="2547395"/>
    <lineage>
        <taxon>Bacteria</taxon>
        <taxon>Bacillati</taxon>
        <taxon>Bacillota</taxon>
        <taxon>Bacilli</taxon>
        <taxon>Bacillales</taxon>
        <taxon>Paenibacillaceae</taxon>
        <taxon>Paenibacillus</taxon>
    </lineage>
</organism>
<dbReference type="AlphaFoldDB" id="A0A4R5K8G6"/>
<feature type="transmembrane region" description="Helical" evidence="4">
    <location>
        <begin position="40"/>
        <end position="62"/>
    </location>
</feature>
<dbReference type="PANTHER" id="PTHR43280:SF28">
    <property type="entry name" value="HTH-TYPE TRANSCRIPTIONAL ACTIVATOR RHAS"/>
    <property type="match status" value="1"/>
</dbReference>
<feature type="domain" description="HTH araC/xylS-type" evidence="5">
    <location>
        <begin position="695"/>
        <end position="792"/>
    </location>
</feature>
<name>A0A4R5K8G6_9BACL</name>
<keyword evidence="3" id="KW-0804">Transcription</keyword>
<gene>
    <name evidence="6" type="ORF">E1757_33165</name>
</gene>
<dbReference type="PANTHER" id="PTHR43280">
    <property type="entry name" value="ARAC-FAMILY TRANSCRIPTIONAL REGULATOR"/>
    <property type="match status" value="1"/>
</dbReference>
<feature type="transmembrane region" description="Helical" evidence="4">
    <location>
        <begin position="321"/>
        <end position="340"/>
    </location>
</feature>
<keyword evidence="4" id="KW-1133">Transmembrane helix</keyword>
<evidence type="ECO:0000259" key="5">
    <source>
        <dbReference type="PROSITE" id="PS01124"/>
    </source>
</evidence>
<dbReference type="Proteomes" id="UP000295636">
    <property type="component" value="Unassembled WGS sequence"/>
</dbReference>
<dbReference type="PROSITE" id="PS01124">
    <property type="entry name" value="HTH_ARAC_FAMILY_2"/>
    <property type="match status" value="1"/>
</dbReference>
<comment type="caution">
    <text evidence="6">The sequence shown here is derived from an EMBL/GenBank/DDBJ whole genome shotgun (WGS) entry which is preliminary data.</text>
</comment>
<dbReference type="EMBL" id="SMRT01000029">
    <property type="protein sequence ID" value="TDF91229.1"/>
    <property type="molecule type" value="Genomic_DNA"/>
</dbReference>
<evidence type="ECO:0000256" key="1">
    <source>
        <dbReference type="ARBA" id="ARBA00023015"/>
    </source>
</evidence>
<reference evidence="6 7" key="1">
    <citation type="submission" date="2019-03" db="EMBL/GenBank/DDBJ databases">
        <title>This is whole genome sequence of Paenibacillus sp MS74 strain.</title>
        <authorList>
            <person name="Trinh H.N."/>
        </authorList>
    </citation>
    <scope>NUCLEOTIDE SEQUENCE [LARGE SCALE GENOMIC DNA]</scope>
    <source>
        <strain evidence="6 7">MS74</strain>
    </source>
</reference>
<protein>
    <submittedName>
        <fullName evidence="6">AraC family transcriptional regulator</fullName>
    </submittedName>
</protein>
<evidence type="ECO:0000313" key="6">
    <source>
        <dbReference type="EMBL" id="TDF91229.1"/>
    </source>
</evidence>
<keyword evidence="1" id="KW-0805">Transcription regulation</keyword>
<keyword evidence="4" id="KW-0472">Membrane</keyword>
<dbReference type="RefSeq" id="WP_133236348.1">
    <property type="nucleotide sequence ID" value="NZ_SMRT01000029.1"/>
</dbReference>
<dbReference type="PROSITE" id="PS00041">
    <property type="entry name" value="HTH_ARAC_FAMILY_1"/>
    <property type="match status" value="1"/>
</dbReference>
<evidence type="ECO:0000313" key="7">
    <source>
        <dbReference type="Proteomes" id="UP000295636"/>
    </source>
</evidence>
<evidence type="ECO:0000256" key="3">
    <source>
        <dbReference type="ARBA" id="ARBA00023163"/>
    </source>
</evidence>
<evidence type="ECO:0000256" key="4">
    <source>
        <dbReference type="SAM" id="Phobius"/>
    </source>
</evidence>
<evidence type="ECO:0000256" key="2">
    <source>
        <dbReference type="ARBA" id="ARBA00023125"/>
    </source>
</evidence>
<keyword evidence="4" id="KW-0812">Transmembrane</keyword>
<dbReference type="Gene3D" id="1.10.10.60">
    <property type="entry name" value="Homeodomain-like"/>
    <property type="match status" value="2"/>
</dbReference>
<dbReference type="InterPro" id="IPR009057">
    <property type="entry name" value="Homeodomain-like_sf"/>
</dbReference>
<dbReference type="Pfam" id="PF12833">
    <property type="entry name" value="HTH_18"/>
    <property type="match status" value="1"/>
</dbReference>
<keyword evidence="7" id="KW-1185">Reference proteome</keyword>
<dbReference type="InterPro" id="IPR018062">
    <property type="entry name" value="HTH_AraC-typ_CS"/>
</dbReference>
<sequence length="795" mass="91019">MARKWLFFQRAQIPGAHVANEWVPSSDGLKFRRGSFFKKSLVIVLMITCLPAALIGVSFYFIGTAQIEQEVNATHSSQLEKARKRIDEQLAHIELTASQWSLNPLFNERLKTADLNKQFIYTQDLFRALFIIKGSSTLIEQVYLYMGDQQLLVSEDEGVRQLPSDQNAFLQAQLSEKPSMHWTKMPVKKDAESLSLIHALANGGLYRYGGLIIILNETKVNEMVRELTTDKEESSSFLFKESGEWITTGIDGVYAPTVQELSLSRSVRQREAPADSFISRWNKENYSVSYGRLSQEGGSWVYVTASPVNQLIRPVLVMSRMILAVSGLGLAAAVLLAWLGSERLYRPIRRLVQLVKGAVPSPAKQVQTKDELTFIESQWKYLIHESNDLQDRLEEQLPTLREGFMLQLVQGHLYAFKEKELRERMLRFGWSVEDRCFSIMVIRLAGAFHSGGKFAEKDKQLITFAAANIIEELSGNQMDVSSVINFQDLTIGLLVAYPIHKPWKQFKSDLFKLADELTVTMNALLKLHVIVSIGKTTENVGDIPNVLQEVRQMMLYRDLEENNQILDMDEIVPRQGDASYYPFQVEKELQIAVRRGDITEAVKLADSFLGSLSRHGVTEFAYLQSVLYLLGNILQTMIQMGFNPHQLYRGENLYEQLLGKRERDEIRRWLRDKVLEPFGREYWESQDAQLKAMIKQTMDMIAAHYMNDISLEHCADQLGVHPVRLSKGFKQVAGSTFIDYLTMVRIEKSKELLRTTDWKIHRIAQTVGYQPSYFNKIFRKQEGVSASEFRSLSKE</sequence>
<dbReference type="InterPro" id="IPR018060">
    <property type="entry name" value="HTH_AraC"/>
</dbReference>
<dbReference type="GO" id="GO:0003700">
    <property type="term" value="F:DNA-binding transcription factor activity"/>
    <property type="evidence" value="ECO:0007669"/>
    <property type="project" value="InterPro"/>
</dbReference>
<dbReference type="GO" id="GO:0043565">
    <property type="term" value="F:sequence-specific DNA binding"/>
    <property type="evidence" value="ECO:0007669"/>
    <property type="project" value="InterPro"/>
</dbReference>
<dbReference type="SUPFAM" id="SSF46689">
    <property type="entry name" value="Homeodomain-like"/>
    <property type="match status" value="2"/>
</dbReference>
<dbReference type="SMART" id="SM00342">
    <property type="entry name" value="HTH_ARAC"/>
    <property type="match status" value="1"/>
</dbReference>
<accession>A0A4R5K8G6</accession>